<evidence type="ECO:0000313" key="3">
    <source>
        <dbReference type="Proteomes" id="UP000305202"/>
    </source>
</evidence>
<dbReference type="Pfam" id="PF13986">
    <property type="entry name" value="DUF4224"/>
    <property type="match status" value="1"/>
</dbReference>
<accession>A0ABY2SE89</accession>
<evidence type="ECO:0000313" key="2">
    <source>
        <dbReference type="EMBL" id="TKI02563.1"/>
    </source>
</evidence>
<feature type="domain" description="DUF4224" evidence="1">
    <location>
        <begin position="5"/>
        <end position="49"/>
    </location>
</feature>
<organism evidence="2 3">
    <name type="scientific">Martelella alba</name>
    <dbReference type="NCBI Taxonomy" id="2590451"/>
    <lineage>
        <taxon>Bacteria</taxon>
        <taxon>Pseudomonadati</taxon>
        <taxon>Pseudomonadota</taxon>
        <taxon>Alphaproteobacteria</taxon>
        <taxon>Hyphomicrobiales</taxon>
        <taxon>Aurantimonadaceae</taxon>
        <taxon>Martelella</taxon>
    </lineage>
</organism>
<keyword evidence="3" id="KW-1185">Reference proteome</keyword>
<proteinExistence type="predicted"/>
<dbReference type="RefSeq" id="WP_136992951.1">
    <property type="nucleotide sequence ID" value="NZ_SZPQ01000070.1"/>
</dbReference>
<dbReference type="EMBL" id="SZPQ01000070">
    <property type="protein sequence ID" value="TKI02563.1"/>
    <property type="molecule type" value="Genomic_DNA"/>
</dbReference>
<gene>
    <name evidence="2" type="ORF">FCN80_24570</name>
</gene>
<sequence length="75" mass="8443">MQNQLLTDEELQEVTGAVRTNIQAEILGRHGVFFIVRNDGKIRTTWYHINHPLERSKIIPGNAVPAGVDFSSVEN</sequence>
<evidence type="ECO:0000259" key="1">
    <source>
        <dbReference type="Pfam" id="PF13986"/>
    </source>
</evidence>
<dbReference type="Proteomes" id="UP000305202">
    <property type="component" value="Unassembled WGS sequence"/>
</dbReference>
<name>A0ABY2SE89_9HYPH</name>
<dbReference type="InterPro" id="IPR025319">
    <property type="entry name" value="DUF4224"/>
</dbReference>
<reference evidence="2 3" key="1">
    <citation type="submission" date="2019-04" db="EMBL/GenBank/DDBJ databases">
        <authorList>
            <person name="Li M."/>
            <person name="Gao C."/>
        </authorList>
    </citation>
    <scope>NUCLEOTIDE SEQUENCE [LARGE SCALE GENOMIC DNA]</scope>
    <source>
        <strain evidence="2 3">BGMRC 2031</strain>
    </source>
</reference>
<protein>
    <submittedName>
        <fullName evidence="2">DUF4224 domain-containing protein</fullName>
    </submittedName>
</protein>
<comment type="caution">
    <text evidence="2">The sequence shown here is derived from an EMBL/GenBank/DDBJ whole genome shotgun (WGS) entry which is preliminary data.</text>
</comment>